<dbReference type="EMBL" id="JARRIG010000002">
    <property type="protein sequence ID" value="MFA4803795.1"/>
    <property type="molecule type" value="Genomic_DNA"/>
</dbReference>
<comment type="similarity">
    <text evidence="5">Belongs to the binding-protein-dependent transport system permease family.</text>
</comment>
<dbReference type="PROSITE" id="PS50928">
    <property type="entry name" value="ABC_TM1"/>
    <property type="match status" value="1"/>
</dbReference>
<dbReference type="STRING" id="1609559.TQ32_01555"/>
<evidence type="ECO:0000256" key="1">
    <source>
        <dbReference type="ARBA" id="ARBA00004141"/>
    </source>
</evidence>
<feature type="transmembrane region" description="Helical" evidence="5">
    <location>
        <begin position="12"/>
        <end position="28"/>
    </location>
</feature>
<keyword evidence="2 5" id="KW-0812">Transmembrane</keyword>
<feature type="transmembrane region" description="Helical" evidence="5">
    <location>
        <begin position="247"/>
        <end position="273"/>
    </location>
</feature>
<evidence type="ECO:0000313" key="9">
    <source>
        <dbReference type="Proteomes" id="UP000070587"/>
    </source>
</evidence>
<keyword evidence="4 5" id="KW-0472">Membrane</keyword>
<reference evidence="8 10" key="3">
    <citation type="submission" date="2023-03" db="EMBL/GenBank/DDBJ databases">
        <title>Speciation in Pyrococcus: adaptation to high temperature as a mechanism.</title>
        <authorList>
            <person name="Gu J."/>
        </authorList>
    </citation>
    <scope>NUCLEOTIDE SEQUENCE [LARGE SCALE GENOMIC DNA]</scope>
    <source>
        <strain evidence="8 10">LMOA34</strain>
    </source>
</reference>
<evidence type="ECO:0000256" key="4">
    <source>
        <dbReference type="ARBA" id="ARBA00023136"/>
    </source>
</evidence>
<keyword evidence="10" id="KW-1185">Reference proteome</keyword>
<dbReference type="Proteomes" id="UP000070587">
    <property type="component" value="Chromosome"/>
</dbReference>
<evidence type="ECO:0000256" key="3">
    <source>
        <dbReference type="ARBA" id="ARBA00022989"/>
    </source>
</evidence>
<evidence type="ECO:0000259" key="6">
    <source>
        <dbReference type="PROSITE" id="PS50928"/>
    </source>
</evidence>
<protein>
    <submittedName>
        <fullName evidence="7 8">ABC transporter permease</fullName>
    </submittedName>
</protein>
<evidence type="ECO:0000313" key="8">
    <source>
        <dbReference type="EMBL" id="MFA4803795.1"/>
    </source>
</evidence>
<feature type="domain" description="ABC transmembrane type-1" evidence="6">
    <location>
        <begin position="103"/>
        <end position="312"/>
    </location>
</feature>
<dbReference type="GO" id="GO:0005886">
    <property type="term" value="C:plasma membrane"/>
    <property type="evidence" value="ECO:0007669"/>
    <property type="project" value="UniProtKB-SubCell"/>
</dbReference>
<evidence type="ECO:0000313" key="10">
    <source>
        <dbReference type="Proteomes" id="UP001571980"/>
    </source>
</evidence>
<dbReference type="Gene3D" id="1.10.3720.10">
    <property type="entry name" value="MetI-like"/>
    <property type="match status" value="1"/>
</dbReference>
<keyword evidence="5" id="KW-0813">Transport</keyword>
<evidence type="ECO:0000313" key="7">
    <source>
        <dbReference type="EMBL" id="AMM53328.1"/>
    </source>
</evidence>
<feature type="transmembrane region" description="Helical" evidence="5">
    <location>
        <begin position="293"/>
        <end position="319"/>
    </location>
</feature>
<dbReference type="SUPFAM" id="SSF161098">
    <property type="entry name" value="MetI-like"/>
    <property type="match status" value="1"/>
</dbReference>
<dbReference type="PANTHER" id="PTHR43376:SF1">
    <property type="entry name" value="OLIGOPEPTIDE TRANSPORT SYSTEM PERMEASE PROTEIN"/>
    <property type="match status" value="1"/>
</dbReference>
<dbReference type="Proteomes" id="UP001571980">
    <property type="component" value="Unassembled WGS sequence"/>
</dbReference>
<accession>A0A127B7S8</accession>
<feature type="transmembrane region" description="Helical" evidence="5">
    <location>
        <begin position="141"/>
        <end position="161"/>
    </location>
</feature>
<feature type="transmembrane region" description="Helical" evidence="5">
    <location>
        <begin position="194"/>
        <end position="212"/>
    </location>
</feature>
<dbReference type="InterPro" id="IPR000515">
    <property type="entry name" value="MetI-like"/>
</dbReference>
<dbReference type="EMBL" id="CP010835">
    <property type="protein sequence ID" value="AMM53328.1"/>
    <property type="molecule type" value="Genomic_DNA"/>
</dbReference>
<dbReference type="PATRIC" id="fig|1609559.3.peg.321"/>
<dbReference type="Pfam" id="PF00528">
    <property type="entry name" value="BPD_transp_1"/>
    <property type="match status" value="1"/>
</dbReference>
<comment type="subcellular location">
    <subcellularLocation>
        <location evidence="5">Cell membrane</location>
        <topology evidence="5">Multi-pass membrane protein</topology>
    </subcellularLocation>
    <subcellularLocation>
        <location evidence="1">Membrane</location>
        <topology evidence="1">Multi-pass membrane protein</topology>
    </subcellularLocation>
</comment>
<reference evidence="9" key="1">
    <citation type="submission" date="2015-02" db="EMBL/GenBank/DDBJ databases">
        <title>Pyrococcus kukulkanii sp. nov., a novel hyperthermophilic archaeon isolated from a deep-sea hydrothermal vent at the Guaymas Basin.</title>
        <authorList>
            <person name="Oger P.M."/>
            <person name="Callac N."/>
            <person name="Jebbar M."/>
            <person name="Godfroy A."/>
        </authorList>
    </citation>
    <scope>NUCLEOTIDE SEQUENCE [LARGE SCALE GENOMIC DNA]</scope>
    <source>
        <strain evidence="9">NCB100</strain>
    </source>
</reference>
<feature type="transmembrane region" description="Helical" evidence="5">
    <location>
        <begin position="107"/>
        <end position="129"/>
    </location>
</feature>
<dbReference type="AlphaFoldDB" id="A0A127B7S8"/>
<dbReference type="OrthoDB" id="44105at2157"/>
<dbReference type="InterPro" id="IPR035906">
    <property type="entry name" value="MetI-like_sf"/>
</dbReference>
<reference evidence="7 9" key="2">
    <citation type="journal article" date="2016" name="Int. J. Syst. Evol. Microbiol.">
        <title>Pyrococcus kukulkanii sp. nov., a hyperthermophilic, piezophilic archaeon isolated from a deep-sea hydrothermal vent.</title>
        <authorList>
            <person name="Callac N."/>
            <person name="Oger P."/>
            <person name="Lesongeur F."/>
            <person name="Rattray J.E."/>
            <person name="Vannier P."/>
            <person name="Michoud G."/>
            <person name="Beauverger M."/>
            <person name="Gayet N."/>
            <person name="Rouxel O."/>
            <person name="Jebbar M."/>
            <person name="Godfroy A."/>
        </authorList>
    </citation>
    <scope>NUCLEOTIDE SEQUENCE [LARGE SCALE GENOMIC DNA]</scope>
    <source>
        <strain evidence="7 9">NCB100</strain>
    </source>
</reference>
<dbReference type="CDD" id="cd06261">
    <property type="entry name" value="TM_PBP2"/>
    <property type="match status" value="1"/>
</dbReference>
<sequence length="330" mass="37587">MGFKQYLKRKIVVYFLTFIFAVTLNWLLPRLMPGNPIEIMINSALGLSPQERETLLQFYEELYGLNKPLYVQFISFWKSLLTGNLGYSILYRAPVSDLIKHALPYDIAILFPAIVLSWIIGNWLGALAGKNKKYDRYVMPLFYFLASIPYFWFAMLLVYVIGVKLGWLPYQGAYSPDLVPSFSLMFVVDFLKHWILPFLSLFIVMIGSWAIGMRNMIIYELEADYVRYLEALGASEKLMTKHAYRNAILPQITGLALQLGLMVAGAIATEIVFNYPGVGVLLMRAALSQDYFLLQGGFLMIVIAVLVANFVIDIVYALIDPRVRVSYTEG</sequence>
<gene>
    <name evidence="8" type="ORF">P8X34_03405</name>
    <name evidence="7" type="ORF">TQ32_01555</name>
</gene>
<organism evidence="7 9">
    <name type="scientific">Pyrococcus kukulkanii</name>
    <dbReference type="NCBI Taxonomy" id="1609559"/>
    <lineage>
        <taxon>Archaea</taxon>
        <taxon>Methanobacteriati</taxon>
        <taxon>Methanobacteriota</taxon>
        <taxon>Thermococci</taxon>
        <taxon>Thermococcales</taxon>
        <taxon>Thermococcaceae</taxon>
        <taxon>Pyrococcus</taxon>
    </lineage>
</organism>
<proteinExistence type="inferred from homology"/>
<evidence type="ECO:0000256" key="5">
    <source>
        <dbReference type="RuleBase" id="RU363032"/>
    </source>
</evidence>
<keyword evidence="3 5" id="KW-1133">Transmembrane helix</keyword>
<dbReference type="GO" id="GO:0055085">
    <property type="term" value="P:transmembrane transport"/>
    <property type="evidence" value="ECO:0007669"/>
    <property type="project" value="InterPro"/>
</dbReference>
<dbReference type="GeneID" id="28490476"/>
<dbReference type="PANTHER" id="PTHR43376">
    <property type="entry name" value="OLIGOPEPTIDE TRANSPORT SYSTEM PERMEASE PROTEIN"/>
    <property type="match status" value="1"/>
</dbReference>
<dbReference type="KEGG" id="pyc:TQ32_01555"/>
<name>A0A127B7S8_9EURY</name>
<evidence type="ECO:0000256" key="2">
    <source>
        <dbReference type="ARBA" id="ARBA00022692"/>
    </source>
</evidence>
<dbReference type="RefSeq" id="WP_068320362.1">
    <property type="nucleotide sequence ID" value="NZ_CP010835.1"/>
</dbReference>